<feature type="transmembrane region" description="Helical" evidence="1">
    <location>
        <begin position="6"/>
        <end position="21"/>
    </location>
</feature>
<accession>A0A8S1QSM0</accession>
<keyword evidence="1" id="KW-1133">Transmembrane helix</keyword>
<keyword evidence="1" id="KW-0472">Membrane</keyword>
<organism evidence="2 3">
    <name type="scientific">Paramecium sonneborni</name>
    <dbReference type="NCBI Taxonomy" id="65129"/>
    <lineage>
        <taxon>Eukaryota</taxon>
        <taxon>Sar</taxon>
        <taxon>Alveolata</taxon>
        <taxon>Ciliophora</taxon>
        <taxon>Intramacronucleata</taxon>
        <taxon>Oligohymenophorea</taxon>
        <taxon>Peniculida</taxon>
        <taxon>Parameciidae</taxon>
        <taxon>Paramecium</taxon>
    </lineage>
</organism>
<feature type="transmembrane region" description="Helical" evidence="1">
    <location>
        <begin position="379"/>
        <end position="398"/>
    </location>
</feature>
<comment type="caution">
    <text evidence="2">The sequence shown here is derived from an EMBL/GenBank/DDBJ whole genome shotgun (WGS) entry which is preliminary data.</text>
</comment>
<feature type="transmembrane region" description="Helical" evidence="1">
    <location>
        <begin position="103"/>
        <end position="122"/>
    </location>
</feature>
<evidence type="ECO:0000313" key="3">
    <source>
        <dbReference type="Proteomes" id="UP000692954"/>
    </source>
</evidence>
<proteinExistence type="predicted"/>
<sequence>MIFIINLIVSLAFIWITYLVYSIKQFKHELIAEYILNFVRRLLFQSSIIIFFPLLISNGLEFEQKQFKKSHQYLKIIHLIDQLQNDEKENLIAYVNQEFSVKFKMVLLVPIVLLLIEVYLIIQIKNQEPQNNEDNNNLAISSENQAPQIIFQPKNVSEYVFDKNDEILKIESYIRNNNIEKMRSIEDVKSSYLNNQSDLLNKLQFTIDGKKPEKIMFSQYSNKQLANARHFGQIDESQQSPNFKTIHSQGLIENSDAFDSQQKTDQLIQRKINLMIGQLVILQIIFGYVTGVQEKLILSIFIIILSSCLIIDLFDDLIFKNLNGSMFTYVLLNIYNINVFGSVLELKPCSDMLLYNNCLLSKAFHKLFWSLNNKTNFDFLWDFSVIIDYYQIIIIIKLKLMSFKQTSGKVIIDTSHGYLEVELWSKEIPKVDMRLYIKGKKKKKY</sequence>
<evidence type="ECO:0000256" key="1">
    <source>
        <dbReference type="SAM" id="Phobius"/>
    </source>
</evidence>
<gene>
    <name evidence="2" type="ORF">PSON_ATCC_30995.1.T1140113</name>
</gene>
<name>A0A8S1QSM0_9CILI</name>
<dbReference type="EMBL" id="CAJJDN010000114">
    <property type="protein sequence ID" value="CAD8117617.1"/>
    <property type="molecule type" value="Genomic_DNA"/>
</dbReference>
<dbReference type="AlphaFoldDB" id="A0A8S1QSM0"/>
<feature type="transmembrane region" description="Helical" evidence="1">
    <location>
        <begin position="296"/>
        <end position="314"/>
    </location>
</feature>
<reference evidence="2" key="1">
    <citation type="submission" date="2021-01" db="EMBL/GenBank/DDBJ databases">
        <authorList>
            <consortium name="Genoscope - CEA"/>
            <person name="William W."/>
        </authorList>
    </citation>
    <scope>NUCLEOTIDE SEQUENCE</scope>
</reference>
<dbReference type="Proteomes" id="UP000692954">
    <property type="component" value="Unassembled WGS sequence"/>
</dbReference>
<keyword evidence="1" id="KW-0812">Transmembrane</keyword>
<keyword evidence="3" id="KW-1185">Reference proteome</keyword>
<protein>
    <recommendedName>
        <fullName evidence="4">Transmembrane protein</fullName>
    </recommendedName>
</protein>
<evidence type="ECO:0008006" key="4">
    <source>
        <dbReference type="Google" id="ProtNLM"/>
    </source>
</evidence>
<feature type="transmembrane region" description="Helical" evidence="1">
    <location>
        <begin position="272"/>
        <end position="290"/>
    </location>
</feature>
<feature type="transmembrane region" description="Helical" evidence="1">
    <location>
        <begin position="326"/>
        <end position="344"/>
    </location>
</feature>
<feature type="transmembrane region" description="Helical" evidence="1">
    <location>
        <begin position="42"/>
        <end position="60"/>
    </location>
</feature>
<dbReference type="OrthoDB" id="308565at2759"/>
<evidence type="ECO:0000313" key="2">
    <source>
        <dbReference type="EMBL" id="CAD8117617.1"/>
    </source>
</evidence>